<dbReference type="InterPro" id="IPR002081">
    <property type="entry name" value="Cryptochrome/DNA_photolyase_1"/>
</dbReference>
<accession>A0A1H8GI80</accession>
<gene>
    <name evidence="5" type="ORF">SAMN05216227_101414</name>
</gene>
<dbReference type="InterPro" id="IPR036134">
    <property type="entry name" value="Crypto/Photolyase_FAD-like_sf"/>
</dbReference>
<comment type="cofactor">
    <cofactor evidence="3">
        <name>FAD</name>
        <dbReference type="ChEBI" id="CHEBI:57692"/>
    </cofactor>
    <text evidence="3">Binds 1 FAD per subunit.</text>
</comment>
<sequence length="405" mass="44729">MTDWLATRAEAEERMAAFVPRMGKRYANGRNTDNGPGRHTAVSVLSPYVRRRLVLEADLVAAALAAHGPVAAEKFIEEVIWRGYFKGWMERRPQVWASYRTGLEADLSALDRDRRLRRDVTRAMEGQTGLECFDAWAEELVDTGYLHNHARMWFASIWIFTLGLPWRLGADFFYRHLLDGDAASNTLGWRWAAGLHTRGKPYPARADNIATFTAGRFTPRHTDLAEVTKGLEATEPEGLPSVLPLRSVVPPRAGAPTALLITDEDCRVEDFDLAALDICARATLAVGDLRSPLGVADPVMRFERAALADAALRVGGHFDTLHAGDPDALAKWAAAAGATQIVTAYAPTGPLRDWLDQAAPAMAARGITLCEWRRDWDSAIWPHATAGFFKVKQQIPRLLEALIPA</sequence>
<dbReference type="Gene3D" id="1.25.40.80">
    <property type="match status" value="1"/>
</dbReference>
<keyword evidence="6" id="KW-1185">Reference proteome</keyword>
<dbReference type="Proteomes" id="UP000183002">
    <property type="component" value="Unassembled WGS sequence"/>
</dbReference>
<reference evidence="5 6" key="1">
    <citation type="submission" date="2016-10" db="EMBL/GenBank/DDBJ databases">
        <authorList>
            <person name="de Groot N.N."/>
        </authorList>
    </citation>
    <scope>NUCLEOTIDE SEQUENCE [LARGE SCALE GENOMIC DNA]</scope>
    <source>
        <strain evidence="5 6">CGMCC 1.10836</strain>
    </source>
</reference>
<keyword evidence="5" id="KW-0456">Lyase</keyword>
<dbReference type="RefSeq" id="WP_050520865.1">
    <property type="nucleotide sequence ID" value="NZ_FOCO01000014.1"/>
</dbReference>
<dbReference type="AlphaFoldDB" id="A0A1H8GI80"/>
<dbReference type="GO" id="GO:0003904">
    <property type="term" value="F:deoxyribodipyrimidine photo-lyase activity"/>
    <property type="evidence" value="ECO:0007669"/>
    <property type="project" value="TreeGrafter"/>
</dbReference>
<organism evidence="5 6">
    <name type="scientific">Pseudorhodobacter antarcticus</name>
    <dbReference type="NCBI Taxonomy" id="1077947"/>
    <lineage>
        <taxon>Bacteria</taxon>
        <taxon>Pseudomonadati</taxon>
        <taxon>Pseudomonadota</taxon>
        <taxon>Alphaproteobacteria</taxon>
        <taxon>Rhodobacterales</taxon>
        <taxon>Paracoccaceae</taxon>
        <taxon>Pseudorhodobacter</taxon>
    </lineage>
</organism>
<feature type="binding site" evidence="3">
    <location>
        <position position="75"/>
    </location>
    <ligand>
        <name>FAD</name>
        <dbReference type="ChEBI" id="CHEBI:57692"/>
    </ligand>
</feature>
<evidence type="ECO:0000256" key="3">
    <source>
        <dbReference type="PIRSR" id="PIRSR602081-1"/>
    </source>
</evidence>
<evidence type="ECO:0000259" key="4">
    <source>
        <dbReference type="Pfam" id="PF03441"/>
    </source>
</evidence>
<dbReference type="PANTHER" id="PTHR11455:SF9">
    <property type="entry name" value="CRYPTOCHROME CIRCADIAN CLOCK 5 ISOFORM X1"/>
    <property type="match status" value="1"/>
</dbReference>
<feature type="domain" description="Cryptochrome/DNA photolyase FAD-binding" evidence="4">
    <location>
        <begin position="75"/>
        <end position="203"/>
    </location>
</feature>
<dbReference type="SUPFAM" id="SSF48173">
    <property type="entry name" value="Cryptochrome/photolyase FAD-binding domain"/>
    <property type="match status" value="1"/>
</dbReference>
<feature type="binding site" evidence="3">
    <location>
        <position position="26"/>
    </location>
    <ligand>
        <name>FAD</name>
        <dbReference type="ChEBI" id="CHEBI:57692"/>
    </ligand>
</feature>
<protein>
    <submittedName>
        <fullName evidence="5">Deoxyribodipyrimidine photo-lyase</fullName>
    </submittedName>
</protein>
<feature type="binding site" evidence="3">
    <location>
        <begin position="78"/>
        <end position="85"/>
    </location>
    <ligand>
        <name>FAD</name>
        <dbReference type="ChEBI" id="CHEBI:57692"/>
    </ligand>
</feature>
<dbReference type="OrthoDB" id="9772484at2"/>
<dbReference type="Gene3D" id="1.10.579.10">
    <property type="entry name" value="DNA Cyclobutane Dipyrimidine Photolyase, subunit A, domain 3"/>
    <property type="match status" value="1"/>
</dbReference>
<dbReference type="InterPro" id="IPR005101">
    <property type="entry name" value="Cryptochr/Photolyase_FAD-bd"/>
</dbReference>
<dbReference type="EMBL" id="FOCO01000014">
    <property type="protein sequence ID" value="SEN43683.1"/>
    <property type="molecule type" value="Genomic_DNA"/>
</dbReference>
<evidence type="ECO:0000313" key="6">
    <source>
        <dbReference type="Proteomes" id="UP000183002"/>
    </source>
</evidence>
<dbReference type="GO" id="GO:0003677">
    <property type="term" value="F:DNA binding"/>
    <property type="evidence" value="ECO:0007669"/>
    <property type="project" value="TreeGrafter"/>
</dbReference>
<evidence type="ECO:0000313" key="5">
    <source>
        <dbReference type="EMBL" id="SEN43683.1"/>
    </source>
</evidence>
<dbReference type="Pfam" id="PF03441">
    <property type="entry name" value="FAD_binding_7"/>
    <property type="match status" value="1"/>
</dbReference>
<name>A0A1H8GI80_9RHOB</name>
<evidence type="ECO:0000256" key="2">
    <source>
        <dbReference type="ARBA" id="ARBA00022827"/>
    </source>
</evidence>
<evidence type="ECO:0000256" key="1">
    <source>
        <dbReference type="ARBA" id="ARBA00022630"/>
    </source>
</evidence>
<dbReference type="STRING" id="1077947.SAMN05216227_101414"/>
<feature type="binding site" evidence="3">
    <location>
        <begin position="179"/>
        <end position="181"/>
    </location>
    <ligand>
        <name>FAD</name>
        <dbReference type="ChEBI" id="CHEBI:57692"/>
    </ligand>
</feature>
<proteinExistence type="predicted"/>
<dbReference type="GO" id="GO:0071949">
    <property type="term" value="F:FAD binding"/>
    <property type="evidence" value="ECO:0007669"/>
    <property type="project" value="TreeGrafter"/>
</dbReference>
<keyword evidence="2 3" id="KW-0274">FAD</keyword>
<dbReference type="PANTHER" id="PTHR11455">
    <property type="entry name" value="CRYPTOCHROME"/>
    <property type="match status" value="1"/>
</dbReference>
<keyword evidence="1 3" id="KW-0285">Flavoprotein</keyword>